<dbReference type="Pfam" id="PF18962">
    <property type="entry name" value="Por_Secre_tail"/>
    <property type="match status" value="1"/>
</dbReference>
<dbReference type="OrthoDB" id="1465721at2"/>
<protein>
    <submittedName>
        <fullName evidence="4">Por secretion system C-terminal sorting domain-containing protein</fullName>
    </submittedName>
</protein>
<proteinExistence type="predicted"/>
<evidence type="ECO:0000256" key="2">
    <source>
        <dbReference type="SAM" id="SignalP"/>
    </source>
</evidence>
<reference evidence="5" key="1">
    <citation type="submission" date="2016-11" db="EMBL/GenBank/DDBJ databases">
        <authorList>
            <person name="Varghese N."/>
            <person name="Submissions S."/>
        </authorList>
    </citation>
    <scope>NUCLEOTIDE SEQUENCE [LARGE SCALE GENOMIC DNA]</scope>
    <source>
        <strain evidence="5">DSM 27623</strain>
    </source>
</reference>
<gene>
    <name evidence="4" type="ORF">SAMN05444409_0380</name>
</gene>
<dbReference type="InterPro" id="IPR026444">
    <property type="entry name" value="Secre_tail"/>
</dbReference>
<dbReference type="STRING" id="1416779.SAMN05444409_0380"/>
<feature type="signal peptide" evidence="2">
    <location>
        <begin position="1"/>
        <end position="21"/>
    </location>
</feature>
<accession>A0A1N6E8J3</accession>
<keyword evidence="5" id="KW-1185">Reference proteome</keyword>
<dbReference type="AlphaFoldDB" id="A0A1N6E8J3"/>
<name>A0A1N6E8J3_9FLAO</name>
<keyword evidence="1 2" id="KW-0732">Signal</keyword>
<sequence length="259" mass="27913">MKKFYSLLAAVFLTATINAQIYSTGFESSDSFSSDNVYNNTTVTFSGAAGKQWGTFYGTPSTTSPLTGNQSMQMRWYTSATSSKGYTYTNFNTTGVEKVTFSAANTNGINVIVSYSANNGTTWLSPQTFTLTTTKTEYTYNVPSSATGGLRFKFELTYATAPTATSRLYIDDVKFFAPTMAAIDAAKGKTNLVKNTIVSNELIFGTSARVSVYNTAGQVVKVAEVTENTRLEVSALPKGTYIVTGLINGQAVSQKVIKK</sequence>
<evidence type="ECO:0000256" key="1">
    <source>
        <dbReference type="ARBA" id="ARBA00022729"/>
    </source>
</evidence>
<feature type="domain" description="Secretion system C-terminal sorting" evidence="3">
    <location>
        <begin position="204"/>
        <end position="257"/>
    </location>
</feature>
<dbReference type="Proteomes" id="UP000185207">
    <property type="component" value="Unassembled WGS sequence"/>
</dbReference>
<dbReference type="NCBIfam" id="TIGR04183">
    <property type="entry name" value="Por_Secre_tail"/>
    <property type="match status" value="1"/>
</dbReference>
<feature type="chain" id="PRO_5013065640" evidence="2">
    <location>
        <begin position="22"/>
        <end position="259"/>
    </location>
</feature>
<evidence type="ECO:0000259" key="3">
    <source>
        <dbReference type="Pfam" id="PF18962"/>
    </source>
</evidence>
<evidence type="ECO:0000313" key="5">
    <source>
        <dbReference type="Proteomes" id="UP000185207"/>
    </source>
</evidence>
<organism evidence="4 5">
    <name type="scientific">Epilithonimonas zeae</name>
    <dbReference type="NCBI Taxonomy" id="1416779"/>
    <lineage>
        <taxon>Bacteria</taxon>
        <taxon>Pseudomonadati</taxon>
        <taxon>Bacteroidota</taxon>
        <taxon>Flavobacteriia</taxon>
        <taxon>Flavobacteriales</taxon>
        <taxon>Weeksellaceae</taxon>
        <taxon>Chryseobacterium group</taxon>
        <taxon>Epilithonimonas</taxon>
    </lineage>
</organism>
<dbReference type="EMBL" id="FSRK01000001">
    <property type="protein sequence ID" value="SIN79348.1"/>
    <property type="molecule type" value="Genomic_DNA"/>
</dbReference>
<dbReference type="Gene3D" id="2.60.120.260">
    <property type="entry name" value="Galactose-binding domain-like"/>
    <property type="match status" value="1"/>
</dbReference>
<dbReference type="RefSeq" id="WP_074233229.1">
    <property type="nucleotide sequence ID" value="NZ_FSRK01000001.1"/>
</dbReference>
<evidence type="ECO:0000313" key="4">
    <source>
        <dbReference type="EMBL" id="SIN79348.1"/>
    </source>
</evidence>